<dbReference type="Pfam" id="PF00096">
    <property type="entry name" value="zf-C2H2"/>
    <property type="match status" value="2"/>
</dbReference>
<keyword evidence="10" id="KW-0862">Zinc</keyword>
<dbReference type="PANTHER" id="PTHR24392">
    <property type="entry name" value="ZINC FINGER PROTEIN"/>
    <property type="match status" value="1"/>
</dbReference>
<evidence type="ECO:0000256" key="13">
    <source>
        <dbReference type="PROSITE-ProRule" id="PRU00042"/>
    </source>
</evidence>
<feature type="region of interest" description="Disordered" evidence="14">
    <location>
        <begin position="111"/>
        <end position="162"/>
    </location>
</feature>
<evidence type="ECO:0000256" key="4">
    <source>
        <dbReference type="ARBA" id="ARBA00013638"/>
    </source>
</evidence>
<feature type="compositionally biased region" description="Polar residues" evidence="14">
    <location>
        <begin position="356"/>
        <end position="389"/>
    </location>
</feature>
<evidence type="ECO:0000259" key="15">
    <source>
        <dbReference type="PROSITE" id="PS50157"/>
    </source>
</evidence>
<sequence length="620" mass="69774">MQNWESLQQTASYEHNWYGNMFPATQIKTEPLEPSSQPSQLEQYLTSMKQQQQHTNEMNSMTPSPRGENETQSFFGNGSTQLGFNPLTPPGLPSAVLPPISHFHHAMQSQLAASANNTPTPTSTPPMDVTPPKSPSFLMDTSAKDSNTDHEMMSNSSEDGKDLLESEDDEAINMPIYNSHGKMKNYKCKSCGFTAITKVSFWTHMRSHMKPEKVLQCPKCPFVTELKHHLEYHIRKHKNIKPFQCDKCNYSCVNKSMLNSHRKSHSSVYQYRCADCDYATKYCHSFKLHLRKYDHKPGMVLDEEGIPNPSIVIDVYGTRRGPKMKGGISTPSVSHRRIVPDQKPSLSDLKIPFSHLPTSPAKSTTSSNSEYNTPPSSANQMKPNGQISNLLPPLVQSMLQQQQQMSGFFPYWNLNLQMLAAQQQLAQLSPSMRESLQHQQQRFDKDSSREFDVYEDEEEEDEHDQKEEHVAAAIDLSAQASTPIKDEEEAKEEETSSNTPTVSTTFISRRKGRVLKLDTTTNTQSQVDEDSDRQSPSSSFEEPKETAATSTPSPAPAPASPPSSNLFECKYCDIFFKDAVLYTIHMGYHSCDDVFKCNMCGEKCEGPVGLFVHMARNAHS</sequence>
<dbReference type="InterPro" id="IPR013087">
    <property type="entry name" value="Znf_C2H2_type"/>
</dbReference>
<proteinExistence type="evidence at transcript level"/>
<comment type="function">
    <text evidence="1">Gap class segmentation protein that controls development of head structures.</text>
</comment>
<protein>
    <recommendedName>
        <fullName evidence="4">Protein hunchback</fullName>
    </recommendedName>
</protein>
<keyword evidence="8" id="KW-0677">Repeat</keyword>
<evidence type="ECO:0000256" key="10">
    <source>
        <dbReference type="ARBA" id="ARBA00022833"/>
    </source>
</evidence>
<keyword evidence="9 13" id="KW-0863">Zinc-finger</keyword>
<feature type="compositionally biased region" description="Polar residues" evidence="14">
    <location>
        <begin position="49"/>
        <end position="63"/>
    </location>
</feature>
<dbReference type="GO" id="GO:0008270">
    <property type="term" value="F:zinc ion binding"/>
    <property type="evidence" value="ECO:0007669"/>
    <property type="project" value="UniProtKB-KW"/>
</dbReference>
<dbReference type="EMBL" id="EU589578">
    <property type="protein sequence ID" value="ACD75455.1"/>
    <property type="molecule type" value="Genomic_DNA"/>
</dbReference>
<feature type="region of interest" description="Disordered" evidence="14">
    <location>
        <begin position="49"/>
        <end position="79"/>
    </location>
</feature>
<dbReference type="SMART" id="SM00355">
    <property type="entry name" value="ZnF_C2H2"/>
    <property type="match status" value="6"/>
</dbReference>
<evidence type="ECO:0000256" key="8">
    <source>
        <dbReference type="ARBA" id="ARBA00022737"/>
    </source>
</evidence>
<dbReference type="EMBL" id="EU589578">
    <property type="protein sequence ID" value="ACD75456.1"/>
    <property type="molecule type" value="Genomic_DNA"/>
</dbReference>
<feature type="region of interest" description="Disordered" evidence="14">
    <location>
        <begin position="431"/>
        <end position="560"/>
    </location>
</feature>
<dbReference type="SUPFAM" id="SSF57667">
    <property type="entry name" value="beta-beta-alpha zinc fingers"/>
    <property type="match status" value="3"/>
</dbReference>
<feature type="compositionally biased region" description="Polar residues" evidence="14">
    <location>
        <begin position="496"/>
        <end position="507"/>
    </location>
</feature>
<evidence type="ECO:0000256" key="5">
    <source>
        <dbReference type="ARBA" id="ARBA00022473"/>
    </source>
</evidence>
<dbReference type="GO" id="GO:0000122">
    <property type="term" value="P:negative regulation of transcription by RNA polymerase II"/>
    <property type="evidence" value="ECO:0007669"/>
    <property type="project" value="UniProtKB-ARBA"/>
</dbReference>
<feature type="compositionally biased region" description="Pro residues" evidence="14">
    <location>
        <begin position="122"/>
        <end position="134"/>
    </location>
</feature>
<name>Q9N9D4_MEGAB</name>
<feature type="compositionally biased region" description="Basic and acidic residues" evidence="14">
    <location>
        <begin position="441"/>
        <end position="452"/>
    </location>
</feature>
<keyword evidence="7" id="KW-0479">Metal-binding</keyword>
<feature type="compositionally biased region" description="Polar residues" evidence="14">
    <location>
        <begin position="431"/>
        <end position="440"/>
    </location>
</feature>
<evidence type="ECO:0000256" key="7">
    <source>
        <dbReference type="ARBA" id="ARBA00022723"/>
    </source>
</evidence>
<evidence type="ECO:0000256" key="1">
    <source>
        <dbReference type="ARBA" id="ARBA00003983"/>
    </source>
</evidence>
<dbReference type="PROSITE" id="PS50157">
    <property type="entry name" value="ZINC_FINGER_C2H2_2"/>
    <property type="match status" value="3"/>
</dbReference>
<keyword evidence="11" id="KW-0238">DNA-binding</keyword>
<feature type="region of interest" description="Disordered" evidence="14">
    <location>
        <begin position="344"/>
        <end position="389"/>
    </location>
</feature>
<dbReference type="Gene3D" id="3.30.160.60">
    <property type="entry name" value="Classic Zinc Finger"/>
    <property type="match status" value="3"/>
</dbReference>
<feature type="domain" description="C2H2-type" evidence="15">
    <location>
        <begin position="186"/>
        <end position="213"/>
    </location>
</feature>
<evidence type="ECO:0000256" key="14">
    <source>
        <dbReference type="SAM" id="MobiDB-lite"/>
    </source>
</evidence>
<comment type="subcellular location">
    <subcellularLocation>
        <location evidence="2">Nucleus</location>
    </subcellularLocation>
</comment>
<dbReference type="FunFam" id="3.30.160.60:FF:001301">
    <property type="entry name" value="Blast:Protein hunchback"/>
    <property type="match status" value="1"/>
</dbReference>
<evidence type="ECO:0000256" key="9">
    <source>
        <dbReference type="ARBA" id="ARBA00022771"/>
    </source>
</evidence>
<dbReference type="GO" id="GO:0000977">
    <property type="term" value="F:RNA polymerase II transcription regulatory region sequence-specific DNA binding"/>
    <property type="evidence" value="ECO:0007669"/>
    <property type="project" value="UniProtKB-ARBA"/>
</dbReference>
<feature type="compositionally biased region" description="Basic and acidic residues" evidence="14">
    <location>
        <begin position="142"/>
        <end position="162"/>
    </location>
</feature>
<feature type="compositionally biased region" description="Acidic residues" evidence="14">
    <location>
        <begin position="453"/>
        <end position="462"/>
    </location>
</feature>
<evidence type="ECO:0000256" key="3">
    <source>
        <dbReference type="ARBA" id="ARBA00007746"/>
    </source>
</evidence>
<dbReference type="FunFam" id="3.30.160.60:FF:001482">
    <property type="entry name" value="Hunchback"/>
    <property type="match status" value="1"/>
</dbReference>
<reference evidence="17" key="1">
    <citation type="journal article" date="2000" name="Proc. Natl. Acad. Sci. U.S.A.">
        <title>Function of bicoid and hunchback homologs in the basal cyclorrhaphan fly Megaselia (Phoridae).</title>
        <authorList>
            <person name="Stauber M."/>
            <person name="Taubert H."/>
            <person name="Schmidt-Ott U."/>
        </authorList>
    </citation>
    <scope>NUCLEOTIDE SEQUENCE</scope>
</reference>
<organism evidence="17">
    <name type="scientific">Megaselia abdita</name>
    <name type="common">Humpbacked fly</name>
    <dbReference type="NCBI Taxonomy" id="88686"/>
    <lineage>
        <taxon>Eukaryota</taxon>
        <taxon>Metazoa</taxon>
        <taxon>Ecdysozoa</taxon>
        <taxon>Arthropoda</taxon>
        <taxon>Hexapoda</taxon>
        <taxon>Insecta</taxon>
        <taxon>Pterygota</taxon>
        <taxon>Neoptera</taxon>
        <taxon>Endopterygota</taxon>
        <taxon>Diptera</taxon>
        <taxon>Brachycera</taxon>
        <taxon>Muscomorpha</taxon>
        <taxon>Platypezoidea</taxon>
        <taxon>Phoridae</taxon>
        <taxon>Megaseliini</taxon>
        <taxon>Megaselia</taxon>
    </lineage>
</organism>
<dbReference type="GO" id="GO:0005634">
    <property type="term" value="C:nucleus"/>
    <property type="evidence" value="ECO:0007669"/>
    <property type="project" value="UniProtKB-SubCell"/>
</dbReference>
<dbReference type="AlphaFoldDB" id="Q9N9D4"/>
<evidence type="ECO:0000256" key="6">
    <source>
        <dbReference type="ARBA" id="ARBA00022492"/>
    </source>
</evidence>
<dbReference type="InterPro" id="IPR036236">
    <property type="entry name" value="Znf_C2H2_sf"/>
</dbReference>
<feature type="domain" description="C2H2-type" evidence="15">
    <location>
        <begin position="243"/>
        <end position="270"/>
    </location>
</feature>
<evidence type="ECO:0000256" key="12">
    <source>
        <dbReference type="ARBA" id="ARBA00023242"/>
    </source>
</evidence>
<evidence type="ECO:0000256" key="2">
    <source>
        <dbReference type="ARBA" id="ARBA00004123"/>
    </source>
</evidence>
<accession>Q9N9D4</accession>
<gene>
    <name evidence="17" type="primary">hunchback</name>
    <name evidence="16" type="synonym">hb</name>
</gene>
<feature type="domain" description="C2H2-type" evidence="15">
    <location>
        <begin position="215"/>
        <end position="242"/>
    </location>
</feature>
<evidence type="ECO:0000256" key="11">
    <source>
        <dbReference type="ARBA" id="ARBA00023125"/>
    </source>
</evidence>
<reference evidence="16" key="2">
    <citation type="journal article" date="2008" name="Evol. Dev.">
        <title>Bicoid occurrence and Bicoid-dependent hunchback regulation in lower cyclorrhaphan flies.</title>
        <authorList>
            <person name="Lemke S."/>
            <person name="Stauber M."/>
            <person name="Shaw P.J."/>
            <person name="Rafiqi A.M."/>
            <person name="Prell A."/>
            <person name="Schmidt-Ott U."/>
        </authorList>
    </citation>
    <scope>NUCLEOTIDE SEQUENCE</scope>
</reference>
<keyword evidence="6" id="KW-0302">Gap protein</keyword>
<keyword evidence="5" id="KW-0217">Developmental protein</keyword>
<dbReference type="PROSITE" id="PS00028">
    <property type="entry name" value="ZINC_FINGER_C2H2_1"/>
    <property type="match status" value="3"/>
</dbReference>
<dbReference type="GO" id="GO:0040034">
    <property type="term" value="P:regulation of development, heterochronic"/>
    <property type="evidence" value="ECO:0007669"/>
    <property type="project" value="UniProtKB-ARBA"/>
</dbReference>
<evidence type="ECO:0000313" key="17">
    <source>
        <dbReference type="EMBL" id="CAC00483.1"/>
    </source>
</evidence>
<dbReference type="PANTHER" id="PTHR24392:SF49">
    <property type="entry name" value="PROTEIN HUNCHBACK"/>
    <property type="match status" value="1"/>
</dbReference>
<keyword evidence="12" id="KW-0539">Nucleus</keyword>
<dbReference type="EMBL" id="AJ295635">
    <property type="protein sequence ID" value="CAC00483.1"/>
    <property type="molecule type" value="mRNA"/>
</dbReference>
<dbReference type="GO" id="GO:0035282">
    <property type="term" value="P:segmentation"/>
    <property type="evidence" value="ECO:0007669"/>
    <property type="project" value="UniProtKB-KW"/>
</dbReference>
<evidence type="ECO:0000313" key="16">
    <source>
        <dbReference type="EMBL" id="ACD75455.1"/>
    </source>
</evidence>
<comment type="similarity">
    <text evidence="3">Belongs to the hunchback C2H2-type zinc-finger protein family.</text>
</comment>
<feature type="compositionally biased region" description="Polar residues" evidence="14">
    <location>
        <begin position="70"/>
        <end position="79"/>
    </location>
</feature>